<comment type="caution">
    <text evidence="2">The sequence shown here is derived from an EMBL/GenBank/DDBJ whole genome shotgun (WGS) entry which is preliminary data.</text>
</comment>
<evidence type="ECO:0000313" key="2">
    <source>
        <dbReference type="EMBL" id="KAI7729471.1"/>
    </source>
</evidence>
<protein>
    <submittedName>
        <fullName evidence="2">Uncharacterized protein</fullName>
    </submittedName>
</protein>
<dbReference type="EMBL" id="JAMZMK010010995">
    <property type="protein sequence ID" value="KAI7729471.1"/>
    <property type="molecule type" value="Genomic_DNA"/>
</dbReference>
<keyword evidence="3" id="KW-1185">Reference proteome</keyword>
<organism evidence="2 3">
    <name type="scientific">Ambrosia artemisiifolia</name>
    <name type="common">Common ragweed</name>
    <dbReference type="NCBI Taxonomy" id="4212"/>
    <lineage>
        <taxon>Eukaryota</taxon>
        <taxon>Viridiplantae</taxon>
        <taxon>Streptophyta</taxon>
        <taxon>Embryophyta</taxon>
        <taxon>Tracheophyta</taxon>
        <taxon>Spermatophyta</taxon>
        <taxon>Magnoliopsida</taxon>
        <taxon>eudicotyledons</taxon>
        <taxon>Gunneridae</taxon>
        <taxon>Pentapetalae</taxon>
        <taxon>asterids</taxon>
        <taxon>campanulids</taxon>
        <taxon>Asterales</taxon>
        <taxon>Asteraceae</taxon>
        <taxon>Asteroideae</taxon>
        <taxon>Heliantheae alliance</taxon>
        <taxon>Heliantheae</taxon>
        <taxon>Ambrosia</taxon>
    </lineage>
</organism>
<keyword evidence="1" id="KW-1133">Transmembrane helix</keyword>
<reference evidence="2" key="1">
    <citation type="submission" date="2022-06" db="EMBL/GenBank/DDBJ databases">
        <title>Uncovering the hologenomic basis of an extraordinary plant invasion.</title>
        <authorList>
            <person name="Bieker V.C."/>
            <person name="Martin M.D."/>
            <person name="Gilbert T."/>
            <person name="Hodgins K."/>
            <person name="Battlay P."/>
            <person name="Petersen B."/>
            <person name="Wilson J."/>
        </authorList>
    </citation>
    <scope>NUCLEOTIDE SEQUENCE</scope>
    <source>
        <strain evidence="2">AA19_3_7</strain>
        <tissue evidence="2">Leaf</tissue>
    </source>
</reference>
<keyword evidence="1" id="KW-0812">Transmembrane</keyword>
<name>A0AAD5BW25_AMBAR</name>
<keyword evidence="1" id="KW-0472">Membrane</keyword>
<evidence type="ECO:0000256" key="1">
    <source>
        <dbReference type="SAM" id="Phobius"/>
    </source>
</evidence>
<accession>A0AAD5BW25</accession>
<feature type="transmembrane region" description="Helical" evidence="1">
    <location>
        <begin position="7"/>
        <end position="25"/>
    </location>
</feature>
<dbReference type="Proteomes" id="UP001206925">
    <property type="component" value="Unassembled WGS sequence"/>
</dbReference>
<proteinExistence type="predicted"/>
<sequence length="101" mass="11370">MYREMSIVSYLNFMFMISIHGISLMQERFVEEILSSGSFSFLGKKKKLEGVDHPVAQVPATGRQLDLQVSFTRQVIGSLGSKEAWCSTMVELLPGRRLNGK</sequence>
<gene>
    <name evidence="2" type="ORF">M8C21_020378</name>
</gene>
<dbReference type="AlphaFoldDB" id="A0AAD5BW25"/>
<evidence type="ECO:0000313" key="3">
    <source>
        <dbReference type="Proteomes" id="UP001206925"/>
    </source>
</evidence>